<gene>
    <name evidence="1" type="ORF">C900_02335</name>
</gene>
<evidence type="ECO:0000313" key="2">
    <source>
        <dbReference type="Proteomes" id="UP000011135"/>
    </source>
</evidence>
<dbReference type="AlphaFoldDB" id="L8JSE2"/>
<dbReference type="RefSeq" id="WP_009579732.1">
    <property type="nucleotide sequence ID" value="NZ_AMZN01000033.1"/>
</dbReference>
<proteinExistence type="predicted"/>
<protein>
    <submittedName>
        <fullName evidence="1">Uncharacterized protein</fullName>
    </submittedName>
</protein>
<keyword evidence="2" id="KW-1185">Reference proteome</keyword>
<reference evidence="1 2" key="1">
    <citation type="submission" date="2012-12" db="EMBL/GenBank/DDBJ databases">
        <title>Genome assembly of Fulvivirga imtechensis AK7.</title>
        <authorList>
            <person name="Nupur N."/>
            <person name="Khatri I."/>
            <person name="Kumar R."/>
            <person name="Subramanian S."/>
            <person name="Pinnaka A."/>
        </authorList>
    </citation>
    <scope>NUCLEOTIDE SEQUENCE [LARGE SCALE GENOMIC DNA]</scope>
    <source>
        <strain evidence="1 2">AK7</strain>
    </source>
</reference>
<dbReference type="EMBL" id="AMZN01000033">
    <property type="protein sequence ID" value="ELR71750.1"/>
    <property type="molecule type" value="Genomic_DNA"/>
</dbReference>
<dbReference type="Pfam" id="PF14053">
    <property type="entry name" value="DUF4248"/>
    <property type="match status" value="1"/>
</dbReference>
<dbReference type="InterPro" id="IPR025342">
    <property type="entry name" value="DUF4248"/>
</dbReference>
<dbReference type="STRING" id="1237149.C900_02335"/>
<comment type="caution">
    <text evidence="1">The sequence shown here is derived from an EMBL/GenBank/DDBJ whole genome shotgun (WGS) entry which is preliminary data.</text>
</comment>
<sequence>MEATTKTTYKKIEAIELEECLNLERHTLYKYELAKLYNVDIKTMVAWMDLFIEKLERLGYHKHMKKLTPKMVRCIIDHLGEP</sequence>
<dbReference type="OrthoDB" id="981715at2"/>
<accession>L8JSE2</accession>
<evidence type="ECO:0000313" key="1">
    <source>
        <dbReference type="EMBL" id="ELR71750.1"/>
    </source>
</evidence>
<organism evidence="1 2">
    <name type="scientific">Fulvivirga imtechensis AK7</name>
    <dbReference type="NCBI Taxonomy" id="1237149"/>
    <lineage>
        <taxon>Bacteria</taxon>
        <taxon>Pseudomonadati</taxon>
        <taxon>Bacteroidota</taxon>
        <taxon>Cytophagia</taxon>
        <taxon>Cytophagales</taxon>
        <taxon>Fulvivirgaceae</taxon>
        <taxon>Fulvivirga</taxon>
    </lineage>
</organism>
<dbReference type="Proteomes" id="UP000011135">
    <property type="component" value="Unassembled WGS sequence"/>
</dbReference>
<name>L8JSE2_9BACT</name>